<keyword evidence="1" id="KW-0472">Membrane</keyword>
<accession>A0ABW4VXS1</accession>
<gene>
    <name evidence="2" type="ORF">ACFSJF_04305</name>
</gene>
<dbReference type="EMBL" id="JBHUHQ010000009">
    <property type="protein sequence ID" value="MFD2043496.1"/>
    <property type="molecule type" value="Genomic_DNA"/>
</dbReference>
<dbReference type="RefSeq" id="WP_377555222.1">
    <property type="nucleotide sequence ID" value="NZ_JBHUHQ010000009.1"/>
</dbReference>
<evidence type="ECO:0000313" key="2">
    <source>
        <dbReference type="EMBL" id="MFD2043496.1"/>
    </source>
</evidence>
<sequence>MSKLSKKDFDEFLGKDNHYTRKDKDRFFNNMDHSKQVKKHWIPQLVTSALLICVLIIGVQLLQGDSSPLSTADHVKQAEYDFGEGVVTVDTWEEVEEYYLKTAPGLKRAEELGLTSKVDKLFTISDDSNLHIEKVWYNSNGMDIFYSISLPDPSTLTGYPTAPTISNIWVNRADDEAFPKQPMDNSTSDPLEGVIYNGRFYHHTSTNSILNNELERLNEIKHLVSTDLTVYMFNDFIKIPNVEIPIDYDKEKEKIISTTIDQEISNEYITLNFDQIDIGVHQNYIYGSLHTSDEYQLNSLSGSFSDQLENENVNFGGIASYPDPNSFTLSLPAFNTIPKEMDVNIDSIILTGNESFEFSLDVSDYIEKISDSKVRYEETPHEKIGEIKDTNIYLEQLTYASTGIVLTIQYEPHAEDQMMTLHARRPTVPAINDPDTDRPLLLSGVNENGDPAVFGPRGSDSGNRFNILLEKDFIYASKVVDIKIENLLYKVKVDETLHFPISDEK</sequence>
<comment type="caution">
    <text evidence="2">The sequence shown here is derived from an EMBL/GenBank/DDBJ whole genome shotgun (WGS) entry which is preliminary data.</text>
</comment>
<organism evidence="2 3">
    <name type="scientific">Ornithinibacillus salinisoli</name>
    <dbReference type="NCBI Taxonomy" id="1848459"/>
    <lineage>
        <taxon>Bacteria</taxon>
        <taxon>Bacillati</taxon>
        <taxon>Bacillota</taxon>
        <taxon>Bacilli</taxon>
        <taxon>Bacillales</taxon>
        <taxon>Bacillaceae</taxon>
        <taxon>Ornithinibacillus</taxon>
    </lineage>
</organism>
<name>A0ABW4VXS1_9BACI</name>
<feature type="transmembrane region" description="Helical" evidence="1">
    <location>
        <begin position="41"/>
        <end position="62"/>
    </location>
</feature>
<keyword evidence="1" id="KW-1133">Transmembrane helix</keyword>
<evidence type="ECO:0000256" key="1">
    <source>
        <dbReference type="SAM" id="Phobius"/>
    </source>
</evidence>
<keyword evidence="3" id="KW-1185">Reference proteome</keyword>
<dbReference type="Proteomes" id="UP001597383">
    <property type="component" value="Unassembled WGS sequence"/>
</dbReference>
<protein>
    <recommendedName>
        <fullName evidence="4">DUF4179 domain-containing protein</fullName>
    </recommendedName>
</protein>
<keyword evidence="1" id="KW-0812">Transmembrane</keyword>
<proteinExistence type="predicted"/>
<reference evidence="3" key="1">
    <citation type="journal article" date="2019" name="Int. J. Syst. Evol. Microbiol.">
        <title>The Global Catalogue of Microorganisms (GCM) 10K type strain sequencing project: providing services to taxonomists for standard genome sequencing and annotation.</title>
        <authorList>
            <consortium name="The Broad Institute Genomics Platform"/>
            <consortium name="The Broad Institute Genome Sequencing Center for Infectious Disease"/>
            <person name="Wu L."/>
            <person name="Ma J."/>
        </authorList>
    </citation>
    <scope>NUCLEOTIDE SEQUENCE [LARGE SCALE GENOMIC DNA]</scope>
    <source>
        <strain evidence="3">R28</strain>
    </source>
</reference>
<evidence type="ECO:0000313" key="3">
    <source>
        <dbReference type="Proteomes" id="UP001597383"/>
    </source>
</evidence>
<evidence type="ECO:0008006" key="4">
    <source>
        <dbReference type="Google" id="ProtNLM"/>
    </source>
</evidence>